<dbReference type="PANTHER" id="PTHR37835">
    <property type="entry name" value="ALPHA-CLOSTRIPAIN"/>
    <property type="match status" value="1"/>
</dbReference>
<protein>
    <recommendedName>
        <fullName evidence="4">Cysteine peptidase C11 family protein</fullName>
    </recommendedName>
</protein>
<evidence type="ECO:0000256" key="1">
    <source>
        <dbReference type="SAM" id="SignalP"/>
    </source>
</evidence>
<dbReference type="InterPro" id="IPR005077">
    <property type="entry name" value="Peptidase_C11"/>
</dbReference>
<reference evidence="2 3" key="1">
    <citation type="submission" date="2016-10" db="EMBL/GenBank/DDBJ databases">
        <authorList>
            <person name="de Groot N.N."/>
        </authorList>
    </citation>
    <scope>NUCLEOTIDE SEQUENCE [LARGE SCALE GENOMIC DNA]</scope>
    <source>
        <strain evidence="2 3">R-24608</strain>
    </source>
</reference>
<organism evidence="2 3">
    <name type="scientific">Paenacidovorax caeni</name>
    <dbReference type="NCBI Taxonomy" id="343013"/>
    <lineage>
        <taxon>Bacteria</taxon>
        <taxon>Pseudomonadati</taxon>
        <taxon>Pseudomonadota</taxon>
        <taxon>Betaproteobacteria</taxon>
        <taxon>Burkholderiales</taxon>
        <taxon>Comamonadaceae</taxon>
        <taxon>Paenacidovorax</taxon>
    </lineage>
</organism>
<dbReference type="STRING" id="343013.SAMN04489707_100744"/>
<dbReference type="PROSITE" id="PS51257">
    <property type="entry name" value="PROKAR_LIPOPROTEIN"/>
    <property type="match status" value="1"/>
</dbReference>
<keyword evidence="1" id="KW-0732">Signal</keyword>
<proteinExistence type="predicted"/>
<dbReference type="RefSeq" id="WP_082366468.1">
    <property type="nucleotide sequence ID" value="NZ_CYIG01000003.1"/>
</dbReference>
<dbReference type="EMBL" id="FPBX01000007">
    <property type="protein sequence ID" value="SFU52416.1"/>
    <property type="molecule type" value="Genomic_DNA"/>
</dbReference>
<dbReference type="Proteomes" id="UP000183656">
    <property type="component" value="Unassembled WGS sequence"/>
</dbReference>
<evidence type="ECO:0000313" key="2">
    <source>
        <dbReference type="EMBL" id="SFU52416.1"/>
    </source>
</evidence>
<dbReference type="PROSITE" id="PS51318">
    <property type="entry name" value="TAT"/>
    <property type="match status" value="1"/>
</dbReference>
<sequence>MPPISRRHMLGTAAALLAGGLAACGGSGDDATPPRTTLLVYLLGSNLESMGNAGTTNLLEMLAAQGSAYTRVIITTGGADKRDPDGLVPSWKTVKRFELANGALKELADLGARDMDSSDTLQDFLIWGVRTYPAERTMLALWDHGSGYYGYGGDENYPGEGKMMSLPAMSAALQGFKAATGITLDYIGFDACLMATLEVAKVVQPYARYLGASQELEPGSGWDWKSVIETAARQPVPSLPEFGQIVATAFHDKQLRERPEGSPIPPLSDYVTFSIIDLARLGPLLERLEQWASAVHAYYDSGAKRANANGGVFWPPTFAAALPRTKAMPGTLLAEGDAAIERWKQVAMARVRTTTFGYEPDAKDALDLVDLRQFAALLSADGIATGPQAALNQALQDAIVFNITGPQARNASGLSIYFPLRTRSARQRNVYQALAMPSGYMGLLERHTRQAEQAPSAIYIAPLQVRGDTIFGDITSLYGVQRADLLQVQPAGAGVVKITGSTPIAAAEIVEGYGQVLYDTQQWLQLGGQPLLLYTLSIQISEGGSLNAALYGAPVRLKSARTAETRIVLLLLNYKWDPATMRMAGEIIGARDIDFSDPSDPTDRVDRDIYAGDTVEPLHILYDVAKQAPVASPGGGIAFEFGSPVTVVLDSALRPTPLAAGNHTLMLSVTDLAGAEALSQPLAFTKR</sequence>
<name>A0A1I7GVX2_9BURK</name>
<feature type="signal peptide" evidence="1">
    <location>
        <begin position="1"/>
        <end position="23"/>
    </location>
</feature>
<dbReference type="PANTHER" id="PTHR37835:SF1">
    <property type="entry name" value="ALPHA-CLOSTRIPAIN"/>
    <property type="match status" value="1"/>
</dbReference>
<dbReference type="InterPro" id="IPR006311">
    <property type="entry name" value="TAT_signal"/>
</dbReference>
<feature type="chain" id="PRO_5010202408" description="Cysteine peptidase C11 family protein" evidence="1">
    <location>
        <begin position="24"/>
        <end position="687"/>
    </location>
</feature>
<accession>A0A1I7GVX2</accession>
<dbReference type="OrthoDB" id="5507507at2"/>
<evidence type="ECO:0000313" key="3">
    <source>
        <dbReference type="Proteomes" id="UP000183656"/>
    </source>
</evidence>
<dbReference type="Pfam" id="PF03415">
    <property type="entry name" value="Peptidase_C11"/>
    <property type="match status" value="1"/>
</dbReference>
<keyword evidence="3" id="KW-1185">Reference proteome</keyword>
<evidence type="ECO:0008006" key="4">
    <source>
        <dbReference type="Google" id="ProtNLM"/>
    </source>
</evidence>
<dbReference type="Gene3D" id="3.40.50.11970">
    <property type="match status" value="1"/>
</dbReference>
<gene>
    <name evidence="2" type="ORF">SAMN04489707_100744</name>
</gene>
<dbReference type="AlphaFoldDB" id="A0A1I7GVX2"/>